<dbReference type="EMBL" id="PCXL01000006">
    <property type="protein sequence ID" value="PIR38849.1"/>
    <property type="molecule type" value="Genomic_DNA"/>
</dbReference>
<protein>
    <recommendedName>
        <fullName evidence="4">Prepilin-type N-terminal cleavage/methylation domain-containing protein</fullName>
    </recommendedName>
</protein>
<dbReference type="InterPro" id="IPR012902">
    <property type="entry name" value="N_methyl_site"/>
</dbReference>
<keyword evidence="1" id="KW-0472">Membrane</keyword>
<sequence>MMRKKITTKTGFTIIELLVSLAIIVALSAVVLWNQSEATRSINIANAVNEFIIRLREAQTYGVSVKVVDDTSAEGETYKAGYGIYLRFDTNYIILFADKDNDGHYDGTETCQTGAAYECLDKYTLIGGVKIIDMCGQIANSDNIRCARKDGEAIDAFSIVYTRPSLETKVQFYHGNGAAPNSYKDGRAVVMLGYEVMPVDFPPPDPCRAVNVYETGQITSTEPC</sequence>
<dbReference type="SUPFAM" id="SSF54523">
    <property type="entry name" value="Pili subunits"/>
    <property type="match status" value="1"/>
</dbReference>
<keyword evidence="1" id="KW-0812">Transmembrane</keyword>
<keyword evidence="1" id="KW-1133">Transmembrane helix</keyword>
<dbReference type="NCBIfam" id="TIGR02532">
    <property type="entry name" value="IV_pilin_GFxxxE"/>
    <property type="match status" value="1"/>
</dbReference>
<reference evidence="2 3" key="1">
    <citation type="submission" date="2017-09" db="EMBL/GenBank/DDBJ databases">
        <title>Depth-based differentiation of microbial function through sediment-hosted aquifers and enrichment of novel symbionts in the deep terrestrial subsurface.</title>
        <authorList>
            <person name="Probst A.J."/>
            <person name="Ladd B."/>
            <person name="Jarett J.K."/>
            <person name="Geller-Mcgrath D.E."/>
            <person name="Sieber C.M."/>
            <person name="Emerson J.B."/>
            <person name="Anantharaman K."/>
            <person name="Thomas B.C."/>
            <person name="Malmstrom R."/>
            <person name="Stieglmeier M."/>
            <person name="Klingl A."/>
            <person name="Woyke T."/>
            <person name="Ryan C.M."/>
            <person name="Banfield J.F."/>
        </authorList>
    </citation>
    <scope>NUCLEOTIDE SEQUENCE [LARGE SCALE GENOMIC DNA]</scope>
    <source>
        <strain evidence="2">CG10_big_fil_rev_8_21_14_0_10_42_12</strain>
    </source>
</reference>
<evidence type="ECO:0000313" key="3">
    <source>
        <dbReference type="Proteomes" id="UP000231333"/>
    </source>
</evidence>
<accession>A0A2H0QX53</accession>
<gene>
    <name evidence="2" type="ORF">COV34_00205</name>
</gene>
<comment type="caution">
    <text evidence="2">The sequence shown here is derived from an EMBL/GenBank/DDBJ whole genome shotgun (WGS) entry which is preliminary data.</text>
</comment>
<dbReference type="Proteomes" id="UP000231333">
    <property type="component" value="Unassembled WGS sequence"/>
</dbReference>
<dbReference type="InterPro" id="IPR045584">
    <property type="entry name" value="Pilin-like"/>
</dbReference>
<evidence type="ECO:0000313" key="2">
    <source>
        <dbReference type="EMBL" id="PIR38849.1"/>
    </source>
</evidence>
<feature type="transmembrane region" description="Helical" evidence="1">
    <location>
        <begin position="12"/>
        <end position="33"/>
    </location>
</feature>
<name>A0A2H0QX53_9BACT</name>
<dbReference type="AlphaFoldDB" id="A0A2H0QX53"/>
<organism evidence="2 3">
    <name type="scientific">Candidatus Zambryskibacteria bacterium CG10_big_fil_rev_8_21_14_0_10_42_12</name>
    <dbReference type="NCBI Taxonomy" id="1975115"/>
    <lineage>
        <taxon>Bacteria</taxon>
        <taxon>Candidatus Zambryskiibacteriota</taxon>
    </lineage>
</organism>
<evidence type="ECO:0000256" key="1">
    <source>
        <dbReference type="SAM" id="Phobius"/>
    </source>
</evidence>
<proteinExistence type="predicted"/>
<dbReference type="Gene3D" id="3.30.700.10">
    <property type="entry name" value="Glycoprotein, Type 4 Pilin"/>
    <property type="match status" value="1"/>
</dbReference>
<evidence type="ECO:0008006" key="4">
    <source>
        <dbReference type="Google" id="ProtNLM"/>
    </source>
</evidence>